<dbReference type="EMBL" id="CAMGYJ010000004">
    <property type="protein sequence ID" value="CAI0401532.1"/>
    <property type="molecule type" value="Genomic_DNA"/>
</dbReference>
<gene>
    <name evidence="5" type="ORF">LITE_LOCUS11244</name>
</gene>
<dbReference type="PANTHER" id="PTHR48027">
    <property type="entry name" value="HETEROGENEOUS NUCLEAR RIBONUCLEOPROTEIN 87F-RELATED"/>
    <property type="match status" value="1"/>
</dbReference>
<evidence type="ECO:0000256" key="2">
    <source>
        <dbReference type="PROSITE-ProRule" id="PRU00176"/>
    </source>
</evidence>
<protein>
    <recommendedName>
        <fullName evidence="4">RRM domain-containing protein</fullName>
    </recommendedName>
</protein>
<reference evidence="5" key="1">
    <citation type="submission" date="2022-08" db="EMBL/GenBank/DDBJ databases">
        <authorList>
            <person name="Gutierrez-Valencia J."/>
        </authorList>
    </citation>
    <scope>NUCLEOTIDE SEQUENCE</scope>
</reference>
<dbReference type="CDD" id="cd00590">
    <property type="entry name" value="RRM_SF"/>
    <property type="match status" value="1"/>
</dbReference>
<feature type="region of interest" description="Disordered" evidence="3">
    <location>
        <begin position="137"/>
        <end position="165"/>
    </location>
</feature>
<feature type="compositionally biased region" description="Low complexity" evidence="3">
    <location>
        <begin position="143"/>
        <end position="157"/>
    </location>
</feature>
<dbReference type="InterPro" id="IPR035979">
    <property type="entry name" value="RBD_domain_sf"/>
</dbReference>
<dbReference type="InterPro" id="IPR000504">
    <property type="entry name" value="RRM_dom"/>
</dbReference>
<organism evidence="5 6">
    <name type="scientific">Linum tenue</name>
    <dbReference type="NCBI Taxonomy" id="586396"/>
    <lineage>
        <taxon>Eukaryota</taxon>
        <taxon>Viridiplantae</taxon>
        <taxon>Streptophyta</taxon>
        <taxon>Embryophyta</taxon>
        <taxon>Tracheophyta</taxon>
        <taxon>Spermatophyta</taxon>
        <taxon>Magnoliopsida</taxon>
        <taxon>eudicotyledons</taxon>
        <taxon>Gunneridae</taxon>
        <taxon>Pentapetalae</taxon>
        <taxon>rosids</taxon>
        <taxon>fabids</taxon>
        <taxon>Malpighiales</taxon>
        <taxon>Linaceae</taxon>
        <taxon>Linum</taxon>
    </lineage>
</organism>
<dbReference type="Pfam" id="PF00076">
    <property type="entry name" value="RRM_1"/>
    <property type="match status" value="1"/>
</dbReference>
<dbReference type="InterPro" id="IPR052462">
    <property type="entry name" value="SLIRP/GR-RBP-like"/>
</dbReference>
<evidence type="ECO:0000313" key="6">
    <source>
        <dbReference type="Proteomes" id="UP001154282"/>
    </source>
</evidence>
<keyword evidence="1 2" id="KW-0694">RNA-binding</keyword>
<dbReference type="SMART" id="SM00360">
    <property type="entry name" value="RRM"/>
    <property type="match status" value="1"/>
</dbReference>
<dbReference type="PROSITE" id="PS50102">
    <property type="entry name" value="RRM"/>
    <property type="match status" value="1"/>
</dbReference>
<proteinExistence type="predicted"/>
<feature type="domain" description="RRM" evidence="4">
    <location>
        <begin position="56"/>
        <end position="134"/>
    </location>
</feature>
<dbReference type="AlphaFoldDB" id="A0AAV0IVV7"/>
<accession>A0AAV0IVV7</accession>
<dbReference type="InterPro" id="IPR012677">
    <property type="entry name" value="Nucleotide-bd_a/b_plait_sf"/>
</dbReference>
<evidence type="ECO:0000256" key="3">
    <source>
        <dbReference type="SAM" id="MobiDB-lite"/>
    </source>
</evidence>
<comment type="caution">
    <text evidence="5">The sequence shown here is derived from an EMBL/GenBank/DDBJ whole genome shotgun (WGS) entry which is preliminary data.</text>
</comment>
<dbReference type="SUPFAM" id="SSF54928">
    <property type="entry name" value="RNA-binding domain, RBD"/>
    <property type="match status" value="1"/>
</dbReference>
<dbReference type="Gene3D" id="3.30.70.330">
    <property type="match status" value="1"/>
</dbReference>
<sequence length="165" mass="18548">MTLPTMATIPTSSFLLPSLVQSDSSRNYCKFRRSPYMFSSFHVRASLSAPDFPLASRIVVKNLPYLTSESSLREEFSSFGEVAEVKVLKFEEGERRKAHAFIQYTCLDDAFLALENMDRKVFDGRMIYVEVAKPGKRSFGEYPTASGPPKGSPAASSNDQDDCWY</sequence>
<name>A0AAV0IVV7_9ROSI</name>
<evidence type="ECO:0000313" key="5">
    <source>
        <dbReference type="EMBL" id="CAI0401532.1"/>
    </source>
</evidence>
<evidence type="ECO:0000259" key="4">
    <source>
        <dbReference type="PROSITE" id="PS50102"/>
    </source>
</evidence>
<evidence type="ECO:0000256" key="1">
    <source>
        <dbReference type="ARBA" id="ARBA00022884"/>
    </source>
</evidence>
<dbReference type="GO" id="GO:0003723">
    <property type="term" value="F:RNA binding"/>
    <property type="evidence" value="ECO:0007669"/>
    <property type="project" value="UniProtKB-UniRule"/>
</dbReference>
<dbReference type="Proteomes" id="UP001154282">
    <property type="component" value="Unassembled WGS sequence"/>
</dbReference>
<keyword evidence="6" id="KW-1185">Reference proteome</keyword>